<keyword evidence="2 6" id="KW-0812">Transmembrane</keyword>
<dbReference type="SUPFAM" id="SSF103473">
    <property type="entry name" value="MFS general substrate transporter"/>
    <property type="match status" value="1"/>
</dbReference>
<dbReference type="GeneID" id="41979577"/>
<feature type="transmembrane region" description="Helical" evidence="6">
    <location>
        <begin position="57"/>
        <end position="76"/>
    </location>
</feature>
<proteinExistence type="predicted"/>
<feature type="transmembrane region" description="Helical" evidence="6">
    <location>
        <begin position="473"/>
        <end position="494"/>
    </location>
</feature>
<feature type="transmembrane region" description="Helical" evidence="6">
    <location>
        <begin position="310"/>
        <end position="328"/>
    </location>
</feature>
<dbReference type="PANTHER" id="PTHR23294">
    <property type="entry name" value="ET TRANSLATION PRODUCT-RELATED"/>
    <property type="match status" value="1"/>
</dbReference>
<evidence type="ECO:0000256" key="3">
    <source>
        <dbReference type="ARBA" id="ARBA00022989"/>
    </source>
</evidence>
<reference evidence="7 8" key="1">
    <citation type="submission" date="2019-06" db="EMBL/GenBank/DDBJ databases">
        <title>Draft genome sequence of the filamentous fungus Phialemoniopsis curvata isolated from diesel fuel.</title>
        <authorList>
            <person name="Varaljay V.A."/>
            <person name="Lyon W.J."/>
            <person name="Crouch A.L."/>
            <person name="Drake C.E."/>
            <person name="Hollomon J.M."/>
            <person name="Nadeau L.J."/>
            <person name="Nunn H.S."/>
            <person name="Stevenson B.S."/>
            <person name="Bojanowski C.L."/>
            <person name="Crookes-Goodson W.J."/>
        </authorList>
    </citation>
    <scope>NUCLEOTIDE SEQUENCE [LARGE SCALE GENOMIC DNA]</scope>
    <source>
        <strain evidence="7 8">D216</strain>
    </source>
</reference>
<dbReference type="PANTHER" id="PTHR23294:SF59">
    <property type="entry name" value="UNC93-LIKE PROTEIN C922.05C"/>
    <property type="match status" value="1"/>
</dbReference>
<evidence type="ECO:0000256" key="4">
    <source>
        <dbReference type="ARBA" id="ARBA00023136"/>
    </source>
</evidence>
<sequence>MSAKDPVATESAAPASSGHHDENFARETETVVDLPSGWKYRTFNVFGHRVWYASPQVQLIMVAFVCFMCPGMFNALTGMGGGGKADHTLADNMNTALYATFAVFGFFGGSFVNKLGVKYTLAFGGIGYGIYAISLLVSVHKDVAGFNIFAGVFLGLCAGLLWTAQGTIMVSYPNESMKGHFFAWFWAIFNMGAVIGSLIPLGQNIRVKGNVTVGDGTYIGFICLMFFGAILAVLLCNAEDIVRSDGTRVILKKNPTWQSELYGLWETLRFEPFVILLFPMFFSSNWFYVYQFNAMNGSYFATRTKSLNSLLYWTMQILAAWLFGYLLDLESVRRTVRAKVLYVTLFVLTFAIWGGGYVFEEKYTRESIALDSFVPMDWTTPGYVGPMFLYMFYGFYDAAWQAAIYWYVFPSAAPSKATSFSDIVQMNRYIGSLSNSGRRSANFVGFYKGVQSIGAAIVNNLDARKLSFKAEFISNWALLGAALVCAAPVIFLKIRDTVPTETDLQNTGETLEDVLPEGHREKALAA</sequence>
<dbReference type="InParanoid" id="A0A507BCD9"/>
<dbReference type="GO" id="GO:0016020">
    <property type="term" value="C:membrane"/>
    <property type="evidence" value="ECO:0007669"/>
    <property type="project" value="UniProtKB-SubCell"/>
</dbReference>
<feature type="transmembrane region" description="Helical" evidence="6">
    <location>
        <begin position="119"/>
        <end position="140"/>
    </location>
</feature>
<evidence type="ECO:0000313" key="8">
    <source>
        <dbReference type="Proteomes" id="UP000319257"/>
    </source>
</evidence>
<evidence type="ECO:0000256" key="6">
    <source>
        <dbReference type="SAM" id="Phobius"/>
    </source>
</evidence>
<evidence type="ECO:0008006" key="9">
    <source>
        <dbReference type="Google" id="ProtNLM"/>
    </source>
</evidence>
<evidence type="ECO:0000256" key="5">
    <source>
        <dbReference type="SAM" id="MobiDB-lite"/>
    </source>
</evidence>
<feature type="transmembrane region" description="Helical" evidence="6">
    <location>
        <begin position="219"/>
        <end position="238"/>
    </location>
</feature>
<comment type="subcellular location">
    <subcellularLocation>
        <location evidence="1">Membrane</location>
        <topology evidence="1">Multi-pass membrane protein</topology>
    </subcellularLocation>
</comment>
<gene>
    <name evidence="7" type="ORF">E0L32_012130</name>
</gene>
<keyword evidence="8" id="KW-1185">Reference proteome</keyword>
<organism evidence="7 8">
    <name type="scientific">Thyridium curvatum</name>
    <dbReference type="NCBI Taxonomy" id="1093900"/>
    <lineage>
        <taxon>Eukaryota</taxon>
        <taxon>Fungi</taxon>
        <taxon>Dikarya</taxon>
        <taxon>Ascomycota</taxon>
        <taxon>Pezizomycotina</taxon>
        <taxon>Sordariomycetes</taxon>
        <taxon>Sordariomycetidae</taxon>
        <taxon>Thyridiales</taxon>
        <taxon>Thyridiaceae</taxon>
        <taxon>Thyridium</taxon>
    </lineage>
</organism>
<dbReference type="Proteomes" id="UP000319257">
    <property type="component" value="Unassembled WGS sequence"/>
</dbReference>
<accession>A0A507BCD9</accession>
<feature type="transmembrane region" description="Helical" evidence="6">
    <location>
        <begin position="146"/>
        <end position="169"/>
    </location>
</feature>
<dbReference type="InterPro" id="IPR051617">
    <property type="entry name" value="UNC-93-like_regulator"/>
</dbReference>
<dbReference type="AlphaFoldDB" id="A0A507BCD9"/>
<comment type="caution">
    <text evidence="7">The sequence shown here is derived from an EMBL/GenBank/DDBJ whole genome shotgun (WGS) entry which is preliminary data.</text>
</comment>
<evidence type="ECO:0000313" key="7">
    <source>
        <dbReference type="EMBL" id="TPX17567.1"/>
    </source>
</evidence>
<protein>
    <recommendedName>
        <fullName evidence="9">DUF895 domain membrane protein</fullName>
    </recommendedName>
</protein>
<feature type="transmembrane region" description="Helical" evidence="6">
    <location>
        <begin position="340"/>
        <end position="359"/>
    </location>
</feature>
<feature type="transmembrane region" description="Helical" evidence="6">
    <location>
        <begin position="181"/>
        <end position="199"/>
    </location>
</feature>
<dbReference type="GO" id="GO:0022857">
    <property type="term" value="F:transmembrane transporter activity"/>
    <property type="evidence" value="ECO:0007669"/>
    <property type="project" value="InterPro"/>
</dbReference>
<name>A0A507BCD9_9PEZI</name>
<dbReference type="Gene3D" id="1.20.1250.20">
    <property type="entry name" value="MFS general substrate transporter like domains"/>
    <property type="match status" value="1"/>
</dbReference>
<feature type="region of interest" description="Disordered" evidence="5">
    <location>
        <begin position="1"/>
        <end position="21"/>
    </location>
</feature>
<feature type="transmembrane region" description="Helical" evidence="6">
    <location>
        <begin position="273"/>
        <end position="290"/>
    </location>
</feature>
<dbReference type="OrthoDB" id="196103at2759"/>
<keyword evidence="3 6" id="KW-1133">Transmembrane helix</keyword>
<dbReference type="EMBL" id="SKBQ01000138">
    <property type="protein sequence ID" value="TPX17567.1"/>
    <property type="molecule type" value="Genomic_DNA"/>
</dbReference>
<dbReference type="Pfam" id="PF07690">
    <property type="entry name" value="MFS_1"/>
    <property type="match status" value="1"/>
</dbReference>
<dbReference type="InterPro" id="IPR036259">
    <property type="entry name" value="MFS_trans_sf"/>
</dbReference>
<dbReference type="RefSeq" id="XP_030999278.1">
    <property type="nucleotide sequence ID" value="XM_031134937.1"/>
</dbReference>
<dbReference type="InterPro" id="IPR011701">
    <property type="entry name" value="MFS"/>
</dbReference>
<keyword evidence="4 6" id="KW-0472">Membrane</keyword>
<evidence type="ECO:0000256" key="1">
    <source>
        <dbReference type="ARBA" id="ARBA00004141"/>
    </source>
</evidence>
<feature type="transmembrane region" description="Helical" evidence="6">
    <location>
        <begin position="96"/>
        <end position="112"/>
    </location>
</feature>
<evidence type="ECO:0000256" key="2">
    <source>
        <dbReference type="ARBA" id="ARBA00022692"/>
    </source>
</evidence>